<comment type="caution">
    <text evidence="13">The sequence shown here is derived from an EMBL/GenBank/DDBJ whole genome shotgun (WGS) entry which is preliminary data.</text>
</comment>
<reference evidence="13 14" key="1">
    <citation type="journal article" date="2021" name="MBio">
        <title>A New Model Trypanosomatid, Novymonas esmeraldas: Genomic Perception of Its 'Candidatus Pandoraea novymonadis' Endosymbiont.</title>
        <authorList>
            <person name="Zakharova A."/>
            <person name="Saura A."/>
            <person name="Butenko A."/>
            <person name="Podesvova L."/>
            <person name="Warmusova S."/>
            <person name="Kostygov A.Y."/>
            <person name="Nenarokova A."/>
            <person name="Lukes J."/>
            <person name="Opperdoes F.R."/>
            <person name="Yurchenko V."/>
        </authorList>
    </citation>
    <scope>NUCLEOTIDE SEQUENCE [LARGE SCALE GENOMIC DNA]</scope>
    <source>
        <strain evidence="13 14">E262AT.01</strain>
    </source>
</reference>
<evidence type="ECO:0000259" key="12">
    <source>
        <dbReference type="Pfam" id="PF02114"/>
    </source>
</evidence>
<comment type="subcellular location">
    <subcellularLocation>
        <location evidence="3">Cytoplasm</location>
        <location evidence="3">Cytoskeleton</location>
        <location evidence="3">Microtubule organizing center</location>
        <location evidence="3">Centrosome</location>
    </subcellularLocation>
    <subcellularLocation>
        <location evidence="2">Midbody</location>
    </subcellularLocation>
    <subcellularLocation>
        <location evidence="1">Nucleus</location>
    </subcellularLocation>
</comment>
<dbReference type="FunFam" id="3.40.30.10:FF:000141">
    <property type="entry name" value="Thioredoxin domain-containing protein 9"/>
    <property type="match status" value="1"/>
</dbReference>
<comment type="function">
    <text evidence="10">Significantly diminishes the chaperonin TCP1 complex ATPase activity, thus negatively impacts protein folding, including that of actin or tubulin.</text>
</comment>
<accession>A0AAW0F8W9</accession>
<evidence type="ECO:0000256" key="11">
    <source>
        <dbReference type="ARBA" id="ARBA00062574"/>
    </source>
</evidence>
<dbReference type="CDD" id="cd02989">
    <property type="entry name" value="Phd_like_TxnDC9"/>
    <property type="match status" value="1"/>
</dbReference>
<dbReference type="InterPro" id="IPR024253">
    <property type="entry name" value="Phosducin_thioredoxin-like_dom"/>
</dbReference>
<dbReference type="GO" id="GO:0005813">
    <property type="term" value="C:centrosome"/>
    <property type="evidence" value="ECO:0007669"/>
    <property type="project" value="UniProtKB-SubCell"/>
</dbReference>
<dbReference type="PANTHER" id="PTHR21148">
    <property type="entry name" value="THIOREDOXIN DOMAIN-CONTAINING PROTEIN 9"/>
    <property type="match status" value="1"/>
</dbReference>
<evidence type="ECO:0000256" key="6">
    <source>
        <dbReference type="ARBA" id="ARBA00022553"/>
    </source>
</evidence>
<evidence type="ECO:0000256" key="5">
    <source>
        <dbReference type="ARBA" id="ARBA00022490"/>
    </source>
</evidence>
<keyword evidence="8" id="KW-0539">Nucleus</keyword>
<dbReference type="SUPFAM" id="SSF52833">
    <property type="entry name" value="Thioredoxin-like"/>
    <property type="match status" value="1"/>
</dbReference>
<feature type="domain" description="Phosducin" evidence="12">
    <location>
        <begin position="46"/>
        <end position="210"/>
    </location>
</feature>
<evidence type="ECO:0000256" key="7">
    <source>
        <dbReference type="ARBA" id="ARBA00023212"/>
    </source>
</evidence>
<dbReference type="GO" id="GO:0030496">
    <property type="term" value="C:midbody"/>
    <property type="evidence" value="ECO:0007669"/>
    <property type="project" value="UniProtKB-SubCell"/>
</dbReference>
<dbReference type="EMBL" id="JAECZO010000023">
    <property type="protein sequence ID" value="KAK7202009.1"/>
    <property type="molecule type" value="Genomic_DNA"/>
</dbReference>
<evidence type="ECO:0000256" key="9">
    <source>
        <dbReference type="ARBA" id="ARBA00026148"/>
    </source>
</evidence>
<keyword evidence="5" id="KW-0963">Cytoplasm</keyword>
<evidence type="ECO:0000313" key="13">
    <source>
        <dbReference type="EMBL" id="KAK7202009.1"/>
    </source>
</evidence>
<keyword evidence="14" id="KW-1185">Reference proteome</keyword>
<comment type="similarity">
    <text evidence="4">Belongs to the phosducin family.</text>
</comment>
<dbReference type="GO" id="GO:0005737">
    <property type="term" value="C:cytoplasm"/>
    <property type="evidence" value="ECO:0007669"/>
    <property type="project" value="UniProtKB-ARBA"/>
</dbReference>
<dbReference type="GO" id="GO:0005634">
    <property type="term" value="C:nucleus"/>
    <property type="evidence" value="ECO:0007669"/>
    <property type="project" value="UniProtKB-SubCell"/>
</dbReference>
<keyword evidence="7" id="KW-0206">Cytoskeleton</keyword>
<evidence type="ECO:0000256" key="3">
    <source>
        <dbReference type="ARBA" id="ARBA00004300"/>
    </source>
</evidence>
<organism evidence="13 14">
    <name type="scientific">Novymonas esmeraldas</name>
    <dbReference type="NCBI Taxonomy" id="1808958"/>
    <lineage>
        <taxon>Eukaryota</taxon>
        <taxon>Discoba</taxon>
        <taxon>Euglenozoa</taxon>
        <taxon>Kinetoplastea</taxon>
        <taxon>Metakinetoplastina</taxon>
        <taxon>Trypanosomatida</taxon>
        <taxon>Trypanosomatidae</taxon>
        <taxon>Novymonas</taxon>
    </lineage>
</organism>
<dbReference type="InterPro" id="IPR036249">
    <property type="entry name" value="Thioredoxin-like_sf"/>
</dbReference>
<evidence type="ECO:0000256" key="4">
    <source>
        <dbReference type="ARBA" id="ARBA00009686"/>
    </source>
</evidence>
<evidence type="ECO:0000256" key="1">
    <source>
        <dbReference type="ARBA" id="ARBA00004123"/>
    </source>
</evidence>
<keyword evidence="6" id="KW-0597">Phosphoprotein</keyword>
<proteinExistence type="inferred from homology"/>
<protein>
    <recommendedName>
        <fullName evidence="9">Thioredoxin domain-containing protein 9</fullName>
    </recommendedName>
</protein>
<dbReference type="AlphaFoldDB" id="A0AAW0F8W9"/>
<dbReference type="Proteomes" id="UP001430356">
    <property type="component" value="Unassembled WGS sequence"/>
</dbReference>
<dbReference type="Pfam" id="PF02114">
    <property type="entry name" value="Phosducin"/>
    <property type="match status" value="1"/>
</dbReference>
<comment type="subunit">
    <text evidence="11">Forms ternary complexes with the chaperonin TCP1 complex, spanning the cylindrical chaperonin cavity and contacting at least 2 subunits.</text>
</comment>
<gene>
    <name evidence="13" type="ORF">NESM_000269000</name>
</gene>
<evidence type="ECO:0000256" key="8">
    <source>
        <dbReference type="ARBA" id="ARBA00023242"/>
    </source>
</evidence>
<sequence>MLFSSRVPPLPYQARHLHSAFTFTMTNPSEQALLQIAQQIERAVDEEIDRIDQMDDDEIFAIRQRRMKQLKEVQARRDEWLRKGHGQYLEVASPKEFFDNVQSSERVVVHFMRRSTPRCEVIERHLRAIAHDHFETRFCYVDVERIPSLPERFNVMMLPTLMLVERGNTFHSIIGFDEFGGSDDFTTETATQVLSHYGMVNDKGMFAADQNDE</sequence>
<evidence type="ECO:0000313" key="14">
    <source>
        <dbReference type="Proteomes" id="UP001430356"/>
    </source>
</evidence>
<dbReference type="Gene3D" id="3.40.30.10">
    <property type="entry name" value="Glutaredoxin"/>
    <property type="match status" value="1"/>
</dbReference>
<evidence type="ECO:0000256" key="10">
    <source>
        <dbReference type="ARBA" id="ARBA00053682"/>
    </source>
</evidence>
<evidence type="ECO:0000256" key="2">
    <source>
        <dbReference type="ARBA" id="ARBA00004214"/>
    </source>
</evidence>
<name>A0AAW0F8W9_9TRYP</name>